<dbReference type="Proteomes" id="UP000242415">
    <property type="component" value="Unassembled WGS sequence"/>
</dbReference>
<reference evidence="2" key="1">
    <citation type="submission" date="2016-10" db="EMBL/GenBank/DDBJ databases">
        <authorList>
            <person name="Varghese N."/>
            <person name="Submissions S."/>
        </authorList>
    </citation>
    <scope>NUCLEOTIDE SEQUENCE [LARGE SCALE GENOMIC DNA]</scope>
    <source>
        <strain evidence="2">DSM 45245</strain>
    </source>
</reference>
<protein>
    <submittedName>
        <fullName evidence="1">Uncharacterized protein</fullName>
    </submittedName>
</protein>
<dbReference type="STRING" id="405436.SAMN05444365_1114"/>
<gene>
    <name evidence="1" type="ORF">SAMN05444365_1114</name>
</gene>
<dbReference type="EMBL" id="FNPH01000011">
    <property type="protein sequence ID" value="SDZ34990.1"/>
    <property type="molecule type" value="Genomic_DNA"/>
</dbReference>
<evidence type="ECO:0000313" key="1">
    <source>
        <dbReference type="EMBL" id="SDZ34990.1"/>
    </source>
</evidence>
<sequence>MGEDGSVPDTVVEIHVPLVATPGLTEDQYAFPWTEDVEDFLAGLDEQGDVQQYDDGEECGEAYVFFITGSREEALLAVATRVATLDGVPAGAFAVVTDDEAEEFGMGRRVDLPLPAGQDG</sequence>
<evidence type="ECO:0000313" key="2">
    <source>
        <dbReference type="Proteomes" id="UP000242415"/>
    </source>
</evidence>
<name>A0A1H3SB88_9ACTN</name>
<keyword evidence="2" id="KW-1185">Reference proteome</keyword>
<proteinExistence type="predicted"/>
<organism evidence="1 2">
    <name type="scientific">Micromonospora pattaloongensis</name>
    <dbReference type="NCBI Taxonomy" id="405436"/>
    <lineage>
        <taxon>Bacteria</taxon>
        <taxon>Bacillati</taxon>
        <taxon>Actinomycetota</taxon>
        <taxon>Actinomycetes</taxon>
        <taxon>Micromonosporales</taxon>
        <taxon>Micromonosporaceae</taxon>
        <taxon>Micromonospora</taxon>
    </lineage>
</organism>
<accession>A0A1H3SB88</accession>
<dbReference type="AlphaFoldDB" id="A0A1H3SB88"/>